<comment type="caution">
    <text evidence="2">The sequence shown here is derived from an EMBL/GenBank/DDBJ whole genome shotgun (WGS) entry which is preliminary data.</text>
</comment>
<sequence length="243" mass="25365">MIKTKIKSFQATLCSLALTLGLSSASAATIINPNTPTSNVAANAGSSLSYLVSGTQNGGGSSLTYDGSSTTLATGTDASIALATTEALDGVDNSYVTPANNPDYFTSGTAPTLTFTLDDVYDNIDSIILWNYTHDNESNQTKDFSVTFYSDTAASIQVGDTYLGTMLERPGSASSVAAEQFIFGEGIVYSGIQSFTITLSSNYSGNRVGLSEVRLTQVPEPEAFALLGGMCGLSLVMLSRRAK</sequence>
<evidence type="ECO:0000256" key="1">
    <source>
        <dbReference type="SAM" id="SignalP"/>
    </source>
</evidence>
<dbReference type="RefSeq" id="WP_308948445.1">
    <property type="nucleotide sequence ID" value="NZ_JARXHW010000003.1"/>
</dbReference>
<protein>
    <recommendedName>
        <fullName evidence="4">PEP-CTERM protein-sorting domain-containing protein</fullName>
    </recommendedName>
</protein>
<accession>A0ABU1AQF8</accession>
<name>A0ABU1AQF8_9BACT</name>
<feature type="chain" id="PRO_5045645749" description="PEP-CTERM protein-sorting domain-containing protein" evidence="1">
    <location>
        <begin position="28"/>
        <end position="243"/>
    </location>
</feature>
<dbReference type="EMBL" id="JARXHW010000003">
    <property type="protein sequence ID" value="MDQ8206386.1"/>
    <property type="molecule type" value="Genomic_DNA"/>
</dbReference>
<keyword evidence="3" id="KW-1185">Reference proteome</keyword>
<gene>
    <name evidence="2" type="ORF">QEH52_02620</name>
</gene>
<dbReference type="Proteomes" id="UP001225316">
    <property type="component" value="Unassembled WGS sequence"/>
</dbReference>
<keyword evidence="1" id="KW-0732">Signal</keyword>
<proteinExistence type="predicted"/>
<evidence type="ECO:0008006" key="4">
    <source>
        <dbReference type="Google" id="ProtNLM"/>
    </source>
</evidence>
<feature type="signal peptide" evidence="1">
    <location>
        <begin position="1"/>
        <end position="27"/>
    </location>
</feature>
<organism evidence="2 3">
    <name type="scientific">Thalassobacterium maritimum</name>
    <dbReference type="NCBI Taxonomy" id="3041265"/>
    <lineage>
        <taxon>Bacteria</taxon>
        <taxon>Pseudomonadati</taxon>
        <taxon>Verrucomicrobiota</taxon>
        <taxon>Opitutia</taxon>
        <taxon>Puniceicoccales</taxon>
        <taxon>Coraliomargaritaceae</taxon>
        <taxon>Thalassobacterium</taxon>
    </lineage>
</organism>
<evidence type="ECO:0000313" key="2">
    <source>
        <dbReference type="EMBL" id="MDQ8206386.1"/>
    </source>
</evidence>
<evidence type="ECO:0000313" key="3">
    <source>
        <dbReference type="Proteomes" id="UP001225316"/>
    </source>
</evidence>
<reference evidence="2 3" key="1">
    <citation type="submission" date="2023-04" db="EMBL/GenBank/DDBJ databases">
        <title>A novel bacteria isolated from coastal sediment.</title>
        <authorList>
            <person name="Liu X.-J."/>
            <person name="Du Z.-J."/>
        </authorList>
    </citation>
    <scope>NUCLEOTIDE SEQUENCE [LARGE SCALE GENOMIC DNA]</scope>
    <source>
        <strain evidence="2 3">SDUM461003</strain>
    </source>
</reference>